<sequence>MVNTAISEGVNIVPVLTKEHTKTEGNKSEKHIKKKVRRLVIGGRSVRRVAVIGGAAREVTSSVFWSTQAPPTSPCPQKSPPPASTLSFTPLWKATGQTRAQTTTIINNPSIILVLLLFVFCLAYACD</sequence>
<dbReference type="AlphaFoldDB" id="A0AAE1NDN0"/>
<evidence type="ECO:0000256" key="1">
    <source>
        <dbReference type="SAM" id="Phobius"/>
    </source>
</evidence>
<organism evidence="2 3">
    <name type="scientific">Petrolisthes manimaculis</name>
    <dbReference type="NCBI Taxonomy" id="1843537"/>
    <lineage>
        <taxon>Eukaryota</taxon>
        <taxon>Metazoa</taxon>
        <taxon>Ecdysozoa</taxon>
        <taxon>Arthropoda</taxon>
        <taxon>Crustacea</taxon>
        <taxon>Multicrustacea</taxon>
        <taxon>Malacostraca</taxon>
        <taxon>Eumalacostraca</taxon>
        <taxon>Eucarida</taxon>
        <taxon>Decapoda</taxon>
        <taxon>Pleocyemata</taxon>
        <taxon>Anomura</taxon>
        <taxon>Galatheoidea</taxon>
        <taxon>Porcellanidae</taxon>
        <taxon>Petrolisthes</taxon>
    </lineage>
</organism>
<name>A0AAE1NDN0_9EUCA</name>
<evidence type="ECO:0000313" key="3">
    <source>
        <dbReference type="Proteomes" id="UP001292094"/>
    </source>
</evidence>
<comment type="caution">
    <text evidence="2">The sequence shown here is derived from an EMBL/GenBank/DDBJ whole genome shotgun (WGS) entry which is preliminary data.</text>
</comment>
<keyword evidence="1" id="KW-0812">Transmembrane</keyword>
<keyword evidence="1" id="KW-0472">Membrane</keyword>
<keyword evidence="1" id="KW-1133">Transmembrane helix</keyword>
<keyword evidence="3" id="KW-1185">Reference proteome</keyword>
<evidence type="ECO:0000313" key="2">
    <source>
        <dbReference type="EMBL" id="KAK4287381.1"/>
    </source>
</evidence>
<dbReference type="Proteomes" id="UP001292094">
    <property type="component" value="Unassembled WGS sequence"/>
</dbReference>
<proteinExistence type="predicted"/>
<gene>
    <name evidence="2" type="ORF">Pmani_039546</name>
</gene>
<feature type="transmembrane region" description="Helical" evidence="1">
    <location>
        <begin position="105"/>
        <end position="125"/>
    </location>
</feature>
<dbReference type="EMBL" id="JAWZYT010006890">
    <property type="protein sequence ID" value="KAK4287381.1"/>
    <property type="molecule type" value="Genomic_DNA"/>
</dbReference>
<protein>
    <submittedName>
        <fullName evidence="2">Uncharacterized protein</fullName>
    </submittedName>
</protein>
<accession>A0AAE1NDN0</accession>
<reference evidence="2" key="1">
    <citation type="submission" date="2023-11" db="EMBL/GenBank/DDBJ databases">
        <title>Genome assemblies of two species of porcelain crab, Petrolisthes cinctipes and Petrolisthes manimaculis (Anomura: Porcellanidae).</title>
        <authorList>
            <person name="Angst P."/>
        </authorList>
    </citation>
    <scope>NUCLEOTIDE SEQUENCE</scope>
    <source>
        <strain evidence="2">PB745_02</strain>
        <tissue evidence="2">Gill</tissue>
    </source>
</reference>